<dbReference type="InterPro" id="IPR022496">
    <property type="entry name" value="T6A_TsaB"/>
</dbReference>
<gene>
    <name evidence="2" type="ordered locus">PB2503_04867</name>
</gene>
<evidence type="ECO:0000313" key="3">
    <source>
        <dbReference type="Proteomes" id="UP000001302"/>
    </source>
</evidence>
<dbReference type="InterPro" id="IPR043129">
    <property type="entry name" value="ATPase_NBD"/>
</dbReference>
<evidence type="ECO:0000259" key="1">
    <source>
        <dbReference type="Pfam" id="PF00814"/>
    </source>
</evidence>
<proteinExistence type="predicted"/>
<dbReference type="eggNOG" id="COG1214">
    <property type="taxonomic scope" value="Bacteria"/>
</dbReference>
<dbReference type="HOGENOM" id="CLU_064886_3_0_5"/>
<dbReference type="NCBIfam" id="TIGR03725">
    <property type="entry name" value="T6A_YeaZ"/>
    <property type="match status" value="1"/>
</dbReference>
<dbReference type="SUPFAM" id="SSF53067">
    <property type="entry name" value="Actin-like ATPase domain"/>
    <property type="match status" value="1"/>
</dbReference>
<evidence type="ECO:0000313" key="2">
    <source>
        <dbReference type="EMBL" id="ADM09048.1"/>
    </source>
</evidence>
<accession>E0TFN3</accession>
<reference evidence="3" key="1">
    <citation type="submission" date="2010-08" db="EMBL/GenBank/DDBJ databases">
        <title>Genome sequence of Parvularcula bermudensis HTCC2503.</title>
        <authorList>
            <person name="Kang D.-M."/>
            <person name="Oh H.-M."/>
            <person name="Cho J.-C."/>
        </authorList>
    </citation>
    <scope>NUCLEOTIDE SEQUENCE [LARGE SCALE GENOMIC DNA]</scope>
    <source>
        <strain evidence="3">ATCC BAA-594 / HTCC2503 / KCTC 12087</strain>
    </source>
</reference>
<name>E0TFN3_PARBH</name>
<dbReference type="STRING" id="314260.PB2503_04867"/>
<dbReference type="EMBL" id="CP002156">
    <property type="protein sequence ID" value="ADM09048.1"/>
    <property type="molecule type" value="Genomic_DNA"/>
</dbReference>
<dbReference type="OrthoDB" id="9809995at2"/>
<dbReference type="Pfam" id="PF00814">
    <property type="entry name" value="TsaD"/>
    <property type="match status" value="1"/>
</dbReference>
<feature type="domain" description="Gcp-like" evidence="1">
    <location>
        <begin position="24"/>
        <end position="113"/>
    </location>
</feature>
<dbReference type="AlphaFoldDB" id="E0TFN3"/>
<dbReference type="KEGG" id="pbr:PB2503_04867"/>
<protein>
    <recommendedName>
        <fullName evidence="1">Gcp-like domain-containing protein</fullName>
    </recommendedName>
</protein>
<dbReference type="Gene3D" id="3.30.420.40">
    <property type="match status" value="1"/>
</dbReference>
<organism evidence="2 3">
    <name type="scientific">Parvularcula bermudensis (strain ATCC BAA-594 / HTCC2503 / KCTC 12087)</name>
    <dbReference type="NCBI Taxonomy" id="314260"/>
    <lineage>
        <taxon>Bacteria</taxon>
        <taxon>Pseudomonadati</taxon>
        <taxon>Pseudomonadota</taxon>
        <taxon>Alphaproteobacteria</taxon>
        <taxon>Parvularculales</taxon>
        <taxon>Parvularculaceae</taxon>
        <taxon>Parvularcula</taxon>
    </lineage>
</organism>
<dbReference type="Proteomes" id="UP000001302">
    <property type="component" value="Chromosome"/>
</dbReference>
<dbReference type="GO" id="GO:0002949">
    <property type="term" value="P:tRNA threonylcarbamoyladenosine modification"/>
    <property type="evidence" value="ECO:0007669"/>
    <property type="project" value="InterPro"/>
</dbReference>
<sequence>MPTLSVALATQASCAVFQERIGTGHAERLAPVVRDMLAANGVAVGDLTDLIVTVGPGSFMGVRVGISFAGGLLAAGGITSRPVTLPRALRASAPSQQQGVCLIDIRRGQVSATVFEGEAIGAAELIDLETARQRWPNPDTAGVIGDGQRAIWPDRPPTGPLVPDIAQLARTPGKWAPGPFVPVYSRPPDARPPAPLVPIGAQ</sequence>
<dbReference type="InterPro" id="IPR000905">
    <property type="entry name" value="Gcp-like_dom"/>
</dbReference>
<keyword evidence="3" id="KW-1185">Reference proteome</keyword>
<reference evidence="2 3" key="2">
    <citation type="journal article" date="2011" name="J. Bacteriol.">
        <title>Complete genome sequence of strain HTCC2503T of Parvularcula bermudensis, the type species of the order "Parvularculales" in the class Alphaproteobacteria.</title>
        <authorList>
            <person name="Oh H.M."/>
            <person name="Kang I."/>
            <person name="Vergin K.L."/>
            <person name="Kang D."/>
            <person name="Rhee K.H."/>
            <person name="Giovannoni S.J."/>
            <person name="Cho J.C."/>
        </authorList>
    </citation>
    <scope>NUCLEOTIDE SEQUENCE [LARGE SCALE GENOMIC DNA]</scope>
    <source>
        <strain evidence="3">ATCC BAA-594 / HTCC2503 / KCTC 12087</strain>
    </source>
</reference>